<sequence>MKRLIGLLLALALLCPCLALAEAAGPRTEASRQVAAYLDEAGVNYRLDTSTEDDVFIRAFAPSEAEGVDSIIVGARVNDERVAFETSTLVTADMSDMAALYQALNAINADAAFVRFVLDTGDGGIVARMELPILGDGDPGYVVERYMLAVAAAVDDSYNALAALA</sequence>
<evidence type="ECO:0000313" key="3">
    <source>
        <dbReference type="Proteomes" id="UP000824260"/>
    </source>
</evidence>
<dbReference type="InterPro" id="IPR019660">
    <property type="entry name" value="Put_sensory_transdc_reg_YbjN"/>
</dbReference>
<dbReference type="AlphaFoldDB" id="A0A9D0ZLK0"/>
<reference evidence="2" key="1">
    <citation type="submission" date="2020-10" db="EMBL/GenBank/DDBJ databases">
        <authorList>
            <person name="Gilroy R."/>
        </authorList>
    </citation>
    <scope>NUCLEOTIDE SEQUENCE</scope>
    <source>
        <strain evidence="2">ChiSjej6B24-2974</strain>
    </source>
</reference>
<evidence type="ECO:0000256" key="1">
    <source>
        <dbReference type="SAM" id="SignalP"/>
    </source>
</evidence>
<organism evidence="2 3">
    <name type="scientific">Candidatus Pullichristensenella stercorigallinarum</name>
    <dbReference type="NCBI Taxonomy" id="2840909"/>
    <lineage>
        <taxon>Bacteria</taxon>
        <taxon>Bacillati</taxon>
        <taxon>Bacillota</taxon>
        <taxon>Clostridia</taxon>
        <taxon>Candidatus Pullichristensenella</taxon>
    </lineage>
</organism>
<name>A0A9D0ZLK0_9FIRM</name>
<proteinExistence type="predicted"/>
<dbReference type="Pfam" id="PF10722">
    <property type="entry name" value="YbjN"/>
    <property type="match status" value="1"/>
</dbReference>
<keyword evidence="1" id="KW-0732">Signal</keyword>
<protein>
    <submittedName>
        <fullName evidence="2">YbjN domain-containing protein</fullName>
    </submittedName>
</protein>
<feature type="chain" id="PRO_5039468012" evidence="1">
    <location>
        <begin position="22"/>
        <end position="165"/>
    </location>
</feature>
<feature type="signal peptide" evidence="1">
    <location>
        <begin position="1"/>
        <end position="21"/>
    </location>
</feature>
<accession>A0A9D0ZLK0</accession>
<gene>
    <name evidence="2" type="ORF">IAA52_00445</name>
</gene>
<comment type="caution">
    <text evidence="2">The sequence shown here is derived from an EMBL/GenBank/DDBJ whole genome shotgun (WGS) entry which is preliminary data.</text>
</comment>
<reference evidence="2" key="2">
    <citation type="journal article" date="2021" name="PeerJ">
        <title>Extensive microbial diversity within the chicken gut microbiome revealed by metagenomics and culture.</title>
        <authorList>
            <person name="Gilroy R."/>
            <person name="Ravi A."/>
            <person name="Getino M."/>
            <person name="Pursley I."/>
            <person name="Horton D.L."/>
            <person name="Alikhan N.F."/>
            <person name="Baker D."/>
            <person name="Gharbi K."/>
            <person name="Hall N."/>
            <person name="Watson M."/>
            <person name="Adriaenssens E.M."/>
            <person name="Foster-Nyarko E."/>
            <person name="Jarju S."/>
            <person name="Secka A."/>
            <person name="Antonio M."/>
            <person name="Oren A."/>
            <person name="Chaudhuri R.R."/>
            <person name="La Ragione R."/>
            <person name="Hildebrand F."/>
            <person name="Pallen M.J."/>
        </authorList>
    </citation>
    <scope>NUCLEOTIDE SEQUENCE</scope>
    <source>
        <strain evidence="2">ChiSjej6B24-2974</strain>
    </source>
</reference>
<evidence type="ECO:0000313" key="2">
    <source>
        <dbReference type="EMBL" id="HIQ81554.1"/>
    </source>
</evidence>
<dbReference type="Proteomes" id="UP000824260">
    <property type="component" value="Unassembled WGS sequence"/>
</dbReference>
<dbReference type="EMBL" id="DVFZ01000007">
    <property type="protein sequence ID" value="HIQ81554.1"/>
    <property type="molecule type" value="Genomic_DNA"/>
</dbReference>